<dbReference type="OrthoDB" id="3795727at2"/>
<dbReference type="SUPFAM" id="SSF48452">
    <property type="entry name" value="TPR-like"/>
    <property type="match status" value="1"/>
</dbReference>
<evidence type="ECO:0000313" key="5">
    <source>
        <dbReference type="EMBL" id="TQS39798.1"/>
    </source>
</evidence>
<proteinExistence type="predicted"/>
<dbReference type="Pfam" id="PF13191">
    <property type="entry name" value="AAA_16"/>
    <property type="match status" value="1"/>
</dbReference>
<dbReference type="AlphaFoldDB" id="A0A545AEN5"/>
<evidence type="ECO:0000256" key="2">
    <source>
        <dbReference type="ARBA" id="ARBA00022840"/>
    </source>
</evidence>
<feature type="region of interest" description="Disordered" evidence="3">
    <location>
        <begin position="775"/>
        <end position="819"/>
    </location>
</feature>
<dbReference type="SUPFAM" id="SSF52540">
    <property type="entry name" value="P-loop containing nucleoside triphosphate hydrolases"/>
    <property type="match status" value="1"/>
</dbReference>
<dbReference type="Gene3D" id="1.25.40.10">
    <property type="entry name" value="Tetratricopeptide repeat domain"/>
    <property type="match status" value="1"/>
</dbReference>
<comment type="caution">
    <text evidence="5">The sequence shown here is derived from an EMBL/GenBank/DDBJ whole genome shotgun (WGS) entry which is preliminary data.</text>
</comment>
<dbReference type="GO" id="GO:0005737">
    <property type="term" value="C:cytoplasm"/>
    <property type="evidence" value="ECO:0007669"/>
    <property type="project" value="TreeGrafter"/>
</dbReference>
<dbReference type="GO" id="GO:0004016">
    <property type="term" value="F:adenylate cyclase activity"/>
    <property type="evidence" value="ECO:0007669"/>
    <property type="project" value="TreeGrafter"/>
</dbReference>
<feature type="domain" description="Orc1-like AAA ATPase" evidence="4">
    <location>
        <begin position="3"/>
        <end position="176"/>
    </location>
</feature>
<organism evidence="5 6">
    <name type="scientific">Cryptosporangium phraense</name>
    <dbReference type="NCBI Taxonomy" id="2593070"/>
    <lineage>
        <taxon>Bacteria</taxon>
        <taxon>Bacillati</taxon>
        <taxon>Actinomycetota</taxon>
        <taxon>Actinomycetes</taxon>
        <taxon>Cryptosporangiales</taxon>
        <taxon>Cryptosporangiaceae</taxon>
        <taxon>Cryptosporangium</taxon>
    </lineage>
</organism>
<dbReference type="PANTHER" id="PTHR16305">
    <property type="entry name" value="TESTICULAR SOLUBLE ADENYLYL CYCLASE"/>
    <property type="match status" value="1"/>
</dbReference>
<accession>A0A545AEN5</accession>
<dbReference type="Proteomes" id="UP000317982">
    <property type="component" value="Unassembled WGS sequence"/>
</dbReference>
<name>A0A545AEN5_9ACTN</name>
<dbReference type="PANTHER" id="PTHR16305:SF35">
    <property type="entry name" value="TRANSCRIPTIONAL ACTIVATOR DOMAIN"/>
    <property type="match status" value="1"/>
</dbReference>
<evidence type="ECO:0000259" key="4">
    <source>
        <dbReference type="Pfam" id="PF13191"/>
    </source>
</evidence>
<dbReference type="InParanoid" id="A0A545AEN5"/>
<dbReference type="EMBL" id="VIRS01000056">
    <property type="protein sequence ID" value="TQS39798.1"/>
    <property type="molecule type" value="Genomic_DNA"/>
</dbReference>
<sequence length="819" mass="86646">MLPLVGRRRELSALVHAAGDAAAGRPRVVLIEGEAGAGKTRLVREWATSSPVHDVLAATVACVDLSDGALPFAPFAGLLRRLARELGHGVIRDLATGAPAELLALLPTACWPVEGARRTDPATSARLVEQLLDLLDQVSMLRPLALCVDDLQWADEASLDAIQHLARSLSNERIVLVLTYRVEALPELTRLRNKLLSGADAQLITLRPFTPAEVAEHVAALLPGPTPPVDVARLHERTAGNPYFVEELVRADGWQTGPAPATLRSLLSERVAAAGAAAAQLLRLLAVASRPCSYPELVATGLFDPQNLDVAIREACDQHLAVDEDGDWRVFRLRHPVLGEILAAECPPTQRRVLHAALARGLAGGTAAELARHWDGAGAVEPALTARVRAATEAAQVAGHAQAWRHWQRALQLWTQTSQGPSLTSLNEVTLRYRAAEAARWCGAPAQAVELLREALNSPLLTCTMGDIDQQAAVLDLLGRCLREAGDGRAATAVAEQCAELLVDAPDAPLTARVLAGLAAAHLVRSHYREAVETARKAIQVGESTGALAETGHAANTLGVGLVMIGDTTAGLAALERAGHIADEHGSLEDRLRAANNLSYAHMNSGRYRAAASAALAGYALAQRHGVAATGGALLATNAATALVWLGEWTEADELARDALGSTTGDPEDNADPIGAGLAAALHLARAEAAVATGDHSAADQHLALAEHAAAELDEPQLFGHLASCRAELALWRGDPVTAMQIVQHGLEALDEAEDYQLALRVAVVGLRAAADDAETTTMRQNGDDQVDQVDQPTSGTRSSPGWPRRSRTRRHFLKRTLT</sequence>
<dbReference type="Gene3D" id="3.40.50.300">
    <property type="entry name" value="P-loop containing nucleotide triphosphate hydrolases"/>
    <property type="match status" value="1"/>
</dbReference>
<evidence type="ECO:0000256" key="1">
    <source>
        <dbReference type="ARBA" id="ARBA00022741"/>
    </source>
</evidence>
<gene>
    <name evidence="5" type="ORF">FL583_38160</name>
</gene>
<keyword evidence="2" id="KW-0067">ATP-binding</keyword>
<dbReference type="GO" id="GO:0005524">
    <property type="term" value="F:ATP binding"/>
    <property type="evidence" value="ECO:0007669"/>
    <property type="project" value="UniProtKB-KW"/>
</dbReference>
<feature type="compositionally biased region" description="Basic residues" evidence="3">
    <location>
        <begin position="805"/>
        <end position="819"/>
    </location>
</feature>
<dbReference type="InterPro" id="IPR041664">
    <property type="entry name" value="AAA_16"/>
</dbReference>
<dbReference type="InterPro" id="IPR027417">
    <property type="entry name" value="P-loop_NTPase"/>
</dbReference>
<keyword evidence="6" id="KW-1185">Reference proteome</keyword>
<evidence type="ECO:0000256" key="3">
    <source>
        <dbReference type="SAM" id="MobiDB-lite"/>
    </source>
</evidence>
<dbReference type="RefSeq" id="WP_142709795.1">
    <property type="nucleotide sequence ID" value="NZ_VIRS01000056.1"/>
</dbReference>
<evidence type="ECO:0000313" key="6">
    <source>
        <dbReference type="Proteomes" id="UP000317982"/>
    </source>
</evidence>
<protein>
    <submittedName>
        <fullName evidence="5">AAA family ATPase</fullName>
    </submittedName>
</protein>
<dbReference type="InterPro" id="IPR011990">
    <property type="entry name" value="TPR-like_helical_dom_sf"/>
</dbReference>
<reference evidence="5 6" key="1">
    <citation type="submission" date="2019-07" db="EMBL/GenBank/DDBJ databases">
        <title>Cryptosporangium phraense sp. nov., isolated from plant litter.</title>
        <authorList>
            <person name="Suriyachadkun C."/>
        </authorList>
    </citation>
    <scope>NUCLEOTIDE SEQUENCE [LARGE SCALE GENOMIC DNA]</scope>
    <source>
        <strain evidence="5 6">A-T 5661</strain>
    </source>
</reference>
<keyword evidence="1" id="KW-0547">Nucleotide-binding</keyword>